<dbReference type="EMBL" id="JAPFFF010000008">
    <property type="protein sequence ID" value="KAK8883802.1"/>
    <property type="molecule type" value="Genomic_DNA"/>
</dbReference>
<evidence type="ECO:0000313" key="2">
    <source>
        <dbReference type="EMBL" id="KAK8883802.1"/>
    </source>
</evidence>
<accession>A0ABR2JZZ0</accession>
<feature type="transmembrane region" description="Helical" evidence="1">
    <location>
        <begin position="57"/>
        <end position="78"/>
    </location>
</feature>
<reference evidence="2 3" key="1">
    <citation type="submission" date="2024-04" db="EMBL/GenBank/DDBJ databases">
        <title>Tritrichomonas musculus Genome.</title>
        <authorList>
            <person name="Alves-Ferreira E."/>
            <person name="Grigg M."/>
            <person name="Lorenzi H."/>
            <person name="Galac M."/>
        </authorList>
    </citation>
    <scope>NUCLEOTIDE SEQUENCE [LARGE SCALE GENOMIC DNA]</scope>
    <source>
        <strain evidence="2 3">EAF2021</strain>
    </source>
</reference>
<organism evidence="2 3">
    <name type="scientific">Tritrichomonas musculus</name>
    <dbReference type="NCBI Taxonomy" id="1915356"/>
    <lineage>
        <taxon>Eukaryota</taxon>
        <taxon>Metamonada</taxon>
        <taxon>Parabasalia</taxon>
        <taxon>Tritrichomonadida</taxon>
        <taxon>Tritrichomonadidae</taxon>
        <taxon>Tritrichomonas</taxon>
    </lineage>
</organism>
<keyword evidence="1" id="KW-1133">Transmembrane helix</keyword>
<gene>
    <name evidence="2" type="ORF">M9Y10_042901</name>
</gene>
<evidence type="ECO:0000313" key="3">
    <source>
        <dbReference type="Proteomes" id="UP001470230"/>
    </source>
</evidence>
<comment type="caution">
    <text evidence="2">The sequence shown here is derived from an EMBL/GenBank/DDBJ whole genome shotgun (WGS) entry which is preliminary data.</text>
</comment>
<dbReference type="Proteomes" id="UP001470230">
    <property type="component" value="Unassembled WGS sequence"/>
</dbReference>
<feature type="transmembrane region" description="Helical" evidence="1">
    <location>
        <begin position="6"/>
        <end position="36"/>
    </location>
</feature>
<keyword evidence="1" id="KW-0812">Transmembrane</keyword>
<sequence>MGGLEIYLRICSTIGFVSAALGTSSFFYALSLIGWNNVTIYTSKTLNKQTCFINQRFFLVISHLILGMAEALMCIYELFLIINPVRFQYHKNGYSRGIFYVLVGFIVLGVAAGLGISAGIISLLSAVLTFINTSLIKCDCMRMEKSPTKIEDQV</sequence>
<evidence type="ECO:0000256" key="1">
    <source>
        <dbReference type="SAM" id="Phobius"/>
    </source>
</evidence>
<name>A0ABR2JZZ0_9EUKA</name>
<keyword evidence="3" id="KW-1185">Reference proteome</keyword>
<protein>
    <submittedName>
        <fullName evidence="2">Uncharacterized protein</fullName>
    </submittedName>
</protein>
<proteinExistence type="predicted"/>
<feature type="transmembrane region" description="Helical" evidence="1">
    <location>
        <begin position="98"/>
        <end position="131"/>
    </location>
</feature>
<keyword evidence="1" id="KW-0472">Membrane</keyword>